<evidence type="ECO:0000313" key="2">
    <source>
        <dbReference type="EMBL" id="MCJ2542975.1"/>
    </source>
</evidence>
<organism evidence="2 3">
    <name type="scientific">Thermostichus vulcanus str. 'Rupite'</name>
    <dbReference type="NCBI Taxonomy" id="2813851"/>
    <lineage>
        <taxon>Bacteria</taxon>
        <taxon>Bacillati</taxon>
        <taxon>Cyanobacteriota</taxon>
        <taxon>Cyanophyceae</taxon>
        <taxon>Thermostichales</taxon>
        <taxon>Thermostichaceae</taxon>
        <taxon>Thermostichus</taxon>
    </lineage>
</organism>
<sequence length="397" mass="45871">MVLRADRILAVLDQKREAFTAFDTGLSERRELYKQAMEQLCKWSGLEIAEKTATWAFPGALPTAEWDLYPSWKVPFAHEWANYEESCEWVKSVIRDIPTFAVDGSQIYPSKDLSIPIALVQIGWYENYHCAAGSYEKDIQVDVLTPTDLGATSSGEPKERVVNQRRFQMETERLHEYIQQSKQGSRKVAFLDGALVATFAEVFEPETQDFYVQCLLPVLRASQQNRIPLVGYIDTTYTSDLVSLLKHCFDLPEAPQLHDAQLLSPWLDWGDRTPFFICARGGSLNPQEGILNRYQEMREQIGFVYLRTSDNFPARLEIPVWVYEAGLLDWLVDIVRCEVVIGRGYPYVIETADQTALIRSEDRNLFLRLMQDWAAREKLNLRLSRKTVSKLQRRRIR</sequence>
<protein>
    <submittedName>
        <fullName evidence="2">DNA double-strand break repair nuclease NurA</fullName>
    </submittedName>
</protein>
<proteinExistence type="predicted"/>
<comment type="caution">
    <text evidence="2">The sequence shown here is derived from an EMBL/GenBank/DDBJ whole genome shotgun (WGS) entry which is preliminary data.</text>
</comment>
<dbReference type="RefSeq" id="WP_244350252.1">
    <property type="nucleotide sequence ID" value="NZ_JAFIRA010000018.1"/>
</dbReference>
<dbReference type="Proteomes" id="UP000830835">
    <property type="component" value="Unassembled WGS sequence"/>
</dbReference>
<dbReference type="EMBL" id="JAFIRA010000018">
    <property type="protein sequence ID" value="MCJ2542975.1"/>
    <property type="molecule type" value="Genomic_DNA"/>
</dbReference>
<dbReference type="Pfam" id="PF09376">
    <property type="entry name" value="NurA"/>
    <property type="match status" value="1"/>
</dbReference>
<evidence type="ECO:0000259" key="1">
    <source>
        <dbReference type="SMART" id="SM00933"/>
    </source>
</evidence>
<keyword evidence="3" id="KW-1185">Reference proteome</keyword>
<feature type="domain" description="NurA" evidence="1">
    <location>
        <begin position="97"/>
        <end position="358"/>
    </location>
</feature>
<accession>A0ABT0CB27</accession>
<gene>
    <name evidence="2" type="ORF">JX360_08665</name>
</gene>
<evidence type="ECO:0000313" key="3">
    <source>
        <dbReference type="Proteomes" id="UP000830835"/>
    </source>
</evidence>
<dbReference type="SMART" id="SM00933">
    <property type="entry name" value="NurA"/>
    <property type="match status" value="1"/>
</dbReference>
<name>A0ABT0CB27_THEVL</name>
<dbReference type="InterPro" id="IPR018977">
    <property type="entry name" value="NurA_domain"/>
</dbReference>
<reference evidence="2" key="1">
    <citation type="submission" date="2021-02" db="EMBL/GenBank/DDBJ databases">
        <title>The CRISPR/cas machinery reduction and long-range gene transfer in the hot spring cyanobacterium Synechococcus.</title>
        <authorList>
            <person name="Dvorak P."/>
            <person name="Jahodarova E."/>
            <person name="Hasler P."/>
            <person name="Poulickova A."/>
        </authorList>
    </citation>
    <scope>NUCLEOTIDE SEQUENCE</scope>
    <source>
        <strain evidence="2">Rupite</strain>
    </source>
</reference>